<dbReference type="SUPFAM" id="SSF54909">
    <property type="entry name" value="Dimeric alpha+beta barrel"/>
    <property type="match status" value="1"/>
</dbReference>
<evidence type="ECO:0000313" key="2">
    <source>
        <dbReference type="EMBL" id="SDN82745.1"/>
    </source>
</evidence>
<accession>A0A1H0EKA4</accession>
<dbReference type="InterPro" id="IPR009799">
    <property type="entry name" value="EthD_dom"/>
</dbReference>
<dbReference type="NCBIfam" id="TIGR02118">
    <property type="entry name" value="EthD family reductase"/>
    <property type="match status" value="1"/>
</dbReference>
<reference evidence="3" key="1">
    <citation type="submission" date="2016-10" db="EMBL/GenBank/DDBJ databases">
        <authorList>
            <person name="Varghese N."/>
            <person name="Submissions S."/>
        </authorList>
    </citation>
    <scope>NUCLEOTIDE SEQUENCE [LARGE SCALE GENOMIC DNA]</scope>
    <source>
        <strain evidence="3">JCM 21621</strain>
    </source>
</reference>
<protein>
    <recommendedName>
        <fullName evidence="1">EthD domain-containing protein</fullName>
    </recommendedName>
</protein>
<evidence type="ECO:0000259" key="1">
    <source>
        <dbReference type="Pfam" id="PF07110"/>
    </source>
</evidence>
<dbReference type="Gene3D" id="3.30.70.100">
    <property type="match status" value="1"/>
</dbReference>
<name>A0A1H0EKA4_9PSED</name>
<dbReference type="InterPro" id="IPR011008">
    <property type="entry name" value="Dimeric_a/b-barrel"/>
</dbReference>
<dbReference type="Proteomes" id="UP000242957">
    <property type="component" value="Unassembled WGS sequence"/>
</dbReference>
<dbReference type="Pfam" id="PF07110">
    <property type="entry name" value="EthD"/>
    <property type="match status" value="1"/>
</dbReference>
<dbReference type="STRING" id="198616.SAMN05216193_105206"/>
<evidence type="ECO:0000313" key="3">
    <source>
        <dbReference type="Proteomes" id="UP000242957"/>
    </source>
</evidence>
<sequence>MGALKVVSFLKRRPDLDLPAFSEYWRSVHKAHAMKLVEAGFIRGYIQNHPLGAGLDGLATIADGSPELWIDSADCLQRLVQSPEYLEGAGPDEANFSAPPVIACVAEERVLRDGEAPAGAIKLMLAVRRHPQLEMAEFRERWLAGESALLPQRCLRLTRHAALDDDAPIHGTEFSWWPDLETLRQAWQGRDPAAAEMLVARHSLAGLLALEEVVVAPPAQHCEPTSLLPEPVQTES</sequence>
<gene>
    <name evidence="2" type="ORF">SAMN05216193_105206</name>
</gene>
<organism evidence="2 3">
    <name type="scientific">Pseudomonas jinjuensis</name>
    <dbReference type="NCBI Taxonomy" id="198616"/>
    <lineage>
        <taxon>Bacteria</taxon>
        <taxon>Pseudomonadati</taxon>
        <taxon>Pseudomonadota</taxon>
        <taxon>Gammaproteobacteria</taxon>
        <taxon>Pseudomonadales</taxon>
        <taxon>Pseudomonadaceae</taxon>
        <taxon>Pseudomonas</taxon>
    </lineage>
</organism>
<keyword evidence="3" id="KW-1185">Reference proteome</keyword>
<proteinExistence type="predicted"/>
<dbReference type="RefSeq" id="WP_084310532.1">
    <property type="nucleotide sequence ID" value="NZ_FNIJ01000005.1"/>
</dbReference>
<dbReference type="AlphaFoldDB" id="A0A1H0EKA4"/>
<feature type="domain" description="EthD" evidence="1">
    <location>
        <begin position="13"/>
        <end position="98"/>
    </location>
</feature>
<dbReference type="OrthoDB" id="8611253at2"/>
<dbReference type="EMBL" id="FNIJ01000005">
    <property type="protein sequence ID" value="SDN82745.1"/>
    <property type="molecule type" value="Genomic_DNA"/>
</dbReference>
<dbReference type="GO" id="GO:0016491">
    <property type="term" value="F:oxidoreductase activity"/>
    <property type="evidence" value="ECO:0007669"/>
    <property type="project" value="InterPro"/>
</dbReference>